<keyword evidence="2" id="KW-1185">Reference proteome</keyword>
<dbReference type="AlphaFoldDB" id="A0A9D2WQ58"/>
<proteinExistence type="predicted"/>
<evidence type="ECO:0000313" key="1">
    <source>
        <dbReference type="EMBL" id="KAF1084891.1"/>
    </source>
</evidence>
<sequence length="68" mass="7058">MFEGYLVVETVFNAQQSPVFGEILFGLVGCDEGVPAGYLAVAKTGIAEVKFSVFVVIFLQGAVCPAGG</sequence>
<gene>
    <name evidence="1" type="ORF">SPSYN_02061</name>
</gene>
<name>A0A9D2WQ58_9FIRM</name>
<comment type="caution">
    <text evidence="1">The sequence shown here is derived from an EMBL/GenBank/DDBJ whole genome shotgun (WGS) entry which is preliminary data.</text>
</comment>
<reference evidence="1" key="1">
    <citation type="submission" date="2016-02" db="EMBL/GenBank/DDBJ databases">
        <title>Draft Genome Sequence of Sporotomaculum syntrophicum Strain FB, a Syntrophic Benzoate Degrader.</title>
        <authorList>
            <person name="Nobu M.K."/>
            <person name="Narihiro T."/>
            <person name="Qiu Y.-L."/>
            <person name="Ohashi A."/>
            <person name="Liu W.-T."/>
            <person name="Yuji S."/>
        </authorList>
    </citation>
    <scope>NUCLEOTIDE SEQUENCE</scope>
    <source>
        <strain evidence="1">FB</strain>
    </source>
</reference>
<protein>
    <submittedName>
        <fullName evidence="1">Uncharacterized protein</fullName>
    </submittedName>
</protein>
<accession>A0A9D2WQ58</accession>
<dbReference type="Proteomes" id="UP000798488">
    <property type="component" value="Unassembled WGS sequence"/>
</dbReference>
<evidence type="ECO:0000313" key="2">
    <source>
        <dbReference type="Proteomes" id="UP000798488"/>
    </source>
</evidence>
<dbReference type="EMBL" id="LSRS01000004">
    <property type="protein sequence ID" value="KAF1084891.1"/>
    <property type="molecule type" value="Genomic_DNA"/>
</dbReference>
<organism evidence="1 2">
    <name type="scientific">Sporotomaculum syntrophicum</name>
    <dbReference type="NCBI Taxonomy" id="182264"/>
    <lineage>
        <taxon>Bacteria</taxon>
        <taxon>Bacillati</taxon>
        <taxon>Bacillota</taxon>
        <taxon>Clostridia</taxon>
        <taxon>Eubacteriales</taxon>
        <taxon>Desulfallaceae</taxon>
        <taxon>Sporotomaculum</taxon>
    </lineage>
</organism>